<feature type="region of interest" description="Disordered" evidence="1">
    <location>
        <begin position="244"/>
        <end position="280"/>
    </location>
</feature>
<reference evidence="2" key="2">
    <citation type="submission" date="2022-01" db="EMBL/GenBank/DDBJ databases">
        <authorList>
            <person name="Yamashiro T."/>
            <person name="Shiraishi A."/>
            <person name="Satake H."/>
            <person name="Nakayama K."/>
        </authorList>
    </citation>
    <scope>NUCLEOTIDE SEQUENCE</scope>
</reference>
<dbReference type="Proteomes" id="UP001151760">
    <property type="component" value="Unassembled WGS sequence"/>
</dbReference>
<evidence type="ECO:0000313" key="2">
    <source>
        <dbReference type="EMBL" id="GJS51520.1"/>
    </source>
</evidence>
<evidence type="ECO:0000256" key="1">
    <source>
        <dbReference type="SAM" id="MobiDB-lite"/>
    </source>
</evidence>
<protein>
    <submittedName>
        <fullName evidence="2">Uncharacterized protein</fullName>
    </submittedName>
</protein>
<evidence type="ECO:0000313" key="3">
    <source>
        <dbReference type="Proteomes" id="UP001151760"/>
    </source>
</evidence>
<sequence>MVNKIPLDHVDDVPVVKPNQHDDVLVVPEPVLVDEDEDPKEEEFKEEEDPQEEEDGMEVDIEEDENEPELTYPYKETDSLNPPPPAFESEPDDVIKVEDTVELEDETVPASVYEVGESSTATIPREDGDSLLPGFMRWDIDSLFGRIANLLRRLCGRETAYALVEKKGNAKDKFYGKLILDLGNEVRSSVEEGVTKMETLVEKLCNVEEKAECKKLKKELKEARLSNTLLRYVFEERPNEAIDDPIVFEERPRTDSIESASDCVGKKSPSSEPRESSRDS</sequence>
<proteinExistence type="predicted"/>
<name>A0ABQ4WFC6_9ASTR</name>
<feature type="compositionally biased region" description="Acidic residues" evidence="1">
    <location>
        <begin position="32"/>
        <end position="68"/>
    </location>
</feature>
<dbReference type="EMBL" id="BQNB010008592">
    <property type="protein sequence ID" value="GJS51520.1"/>
    <property type="molecule type" value="Genomic_DNA"/>
</dbReference>
<keyword evidence="3" id="KW-1185">Reference proteome</keyword>
<comment type="caution">
    <text evidence="2">The sequence shown here is derived from an EMBL/GenBank/DDBJ whole genome shotgun (WGS) entry which is preliminary data.</text>
</comment>
<accession>A0ABQ4WFC6</accession>
<feature type="compositionally biased region" description="Basic and acidic residues" evidence="1">
    <location>
        <begin position="1"/>
        <end position="24"/>
    </location>
</feature>
<feature type="region of interest" description="Disordered" evidence="1">
    <location>
        <begin position="1"/>
        <end position="92"/>
    </location>
</feature>
<organism evidence="2 3">
    <name type="scientific">Tanacetum coccineum</name>
    <dbReference type="NCBI Taxonomy" id="301880"/>
    <lineage>
        <taxon>Eukaryota</taxon>
        <taxon>Viridiplantae</taxon>
        <taxon>Streptophyta</taxon>
        <taxon>Embryophyta</taxon>
        <taxon>Tracheophyta</taxon>
        <taxon>Spermatophyta</taxon>
        <taxon>Magnoliopsida</taxon>
        <taxon>eudicotyledons</taxon>
        <taxon>Gunneridae</taxon>
        <taxon>Pentapetalae</taxon>
        <taxon>asterids</taxon>
        <taxon>campanulids</taxon>
        <taxon>Asterales</taxon>
        <taxon>Asteraceae</taxon>
        <taxon>Asteroideae</taxon>
        <taxon>Anthemideae</taxon>
        <taxon>Anthemidinae</taxon>
        <taxon>Tanacetum</taxon>
    </lineage>
</organism>
<gene>
    <name evidence="2" type="ORF">Tco_0624882</name>
</gene>
<reference evidence="2" key="1">
    <citation type="journal article" date="2022" name="Int. J. Mol. Sci.">
        <title>Draft Genome of Tanacetum Coccineum: Genomic Comparison of Closely Related Tanacetum-Family Plants.</title>
        <authorList>
            <person name="Yamashiro T."/>
            <person name="Shiraishi A."/>
            <person name="Nakayama K."/>
            <person name="Satake H."/>
        </authorList>
    </citation>
    <scope>NUCLEOTIDE SEQUENCE</scope>
</reference>